<name>A0A8X8IEJ9_9BACT</name>
<dbReference type="AlphaFoldDB" id="A0A8X8IEJ9"/>
<keyword evidence="4" id="KW-1185">Reference proteome</keyword>
<accession>A0A8X8IEJ9</accession>
<dbReference type="InterPro" id="IPR045864">
    <property type="entry name" value="aa-tRNA-synth_II/BPL/LPL"/>
</dbReference>
<gene>
    <name evidence="3" type="ORF">SAMN05444410_10547</name>
</gene>
<dbReference type="PANTHER" id="PTHR12835">
    <property type="entry name" value="BIOTIN PROTEIN LIGASE"/>
    <property type="match status" value="1"/>
</dbReference>
<feature type="domain" description="BPL/LPL catalytic" evidence="2">
    <location>
        <begin position="6"/>
        <end position="186"/>
    </location>
</feature>
<dbReference type="GO" id="GO:0004077">
    <property type="term" value="F:biotin--[biotin carboxyl-carrier protein] ligase activity"/>
    <property type="evidence" value="ECO:0007669"/>
    <property type="project" value="InterPro"/>
</dbReference>
<dbReference type="Proteomes" id="UP000198711">
    <property type="component" value="Unassembled WGS sequence"/>
</dbReference>
<dbReference type="GO" id="GO:0005737">
    <property type="term" value="C:cytoplasm"/>
    <property type="evidence" value="ECO:0007669"/>
    <property type="project" value="TreeGrafter"/>
</dbReference>
<evidence type="ECO:0000256" key="1">
    <source>
        <dbReference type="ARBA" id="ARBA00022598"/>
    </source>
</evidence>
<keyword evidence="1 3" id="KW-0436">Ligase</keyword>
<sequence>MAAKRHVGSPFVELSNTDSTNIHAIRQLQANMAAHGTAFFAYTQYAGKGQRGKEWDSEPGSNIILSVVLDSSFLLITQQFYLSAMVALACHDFYSSYAGEETKIKWPNDLYWRDRKAGGILIETLVRGHKWQWAVVGMGININQTVFPPQARRAVSLKQITGKQYDVPALARELCACLERRYQELLGKQFESLLDEYNRLLFMRNETMKLKKESVSFQCTIKSVNPDGALLVEGGIQDQFRFGEVEWIF</sequence>
<comment type="caution">
    <text evidence="3">The sequence shown here is derived from an EMBL/GenBank/DDBJ whole genome shotgun (WGS) entry which is preliminary data.</text>
</comment>
<dbReference type="RefSeq" id="WP_092723319.1">
    <property type="nucleotide sequence ID" value="NZ_FNNO01000005.1"/>
</dbReference>
<dbReference type="SUPFAM" id="SSF55681">
    <property type="entry name" value="Class II aaRS and biotin synthetases"/>
    <property type="match status" value="1"/>
</dbReference>
<reference evidence="3 4" key="1">
    <citation type="submission" date="2016-10" db="EMBL/GenBank/DDBJ databases">
        <authorList>
            <person name="Varghese N."/>
            <person name="Submissions S."/>
        </authorList>
    </citation>
    <scope>NUCLEOTIDE SEQUENCE [LARGE SCALE GENOMIC DNA]</scope>
    <source>
        <strain evidence="3 4">DSM 25353</strain>
    </source>
</reference>
<dbReference type="CDD" id="cd16442">
    <property type="entry name" value="BPL"/>
    <property type="match status" value="1"/>
</dbReference>
<dbReference type="EMBL" id="FNNO01000005">
    <property type="protein sequence ID" value="SDW70291.1"/>
    <property type="molecule type" value="Genomic_DNA"/>
</dbReference>
<evidence type="ECO:0000259" key="2">
    <source>
        <dbReference type="PROSITE" id="PS51733"/>
    </source>
</evidence>
<dbReference type="PANTHER" id="PTHR12835:SF5">
    <property type="entry name" value="BIOTIN--PROTEIN LIGASE"/>
    <property type="match status" value="1"/>
</dbReference>
<proteinExistence type="predicted"/>
<organism evidence="3 4">
    <name type="scientific">Hydrobacter penzbergensis</name>
    <dbReference type="NCBI Taxonomy" id="1235997"/>
    <lineage>
        <taxon>Bacteria</taxon>
        <taxon>Pseudomonadati</taxon>
        <taxon>Bacteroidota</taxon>
        <taxon>Chitinophagia</taxon>
        <taxon>Chitinophagales</taxon>
        <taxon>Chitinophagaceae</taxon>
        <taxon>Hydrobacter</taxon>
    </lineage>
</organism>
<protein>
    <submittedName>
        <fullName evidence="3">BirA family transcriptional regulator, biotin operon repressor / biotin-[acetyl-CoA-carboxylase] ligase</fullName>
    </submittedName>
</protein>
<dbReference type="InterPro" id="IPR004408">
    <property type="entry name" value="Biotin_CoA_COase_ligase"/>
</dbReference>
<dbReference type="Pfam" id="PF03099">
    <property type="entry name" value="BPL_LplA_LipB"/>
    <property type="match status" value="1"/>
</dbReference>
<evidence type="ECO:0000313" key="4">
    <source>
        <dbReference type="Proteomes" id="UP000198711"/>
    </source>
</evidence>
<dbReference type="NCBIfam" id="TIGR00121">
    <property type="entry name" value="birA_ligase"/>
    <property type="match status" value="1"/>
</dbReference>
<dbReference type="InterPro" id="IPR004143">
    <property type="entry name" value="BPL_LPL_catalytic"/>
</dbReference>
<evidence type="ECO:0000313" key="3">
    <source>
        <dbReference type="EMBL" id="SDW70291.1"/>
    </source>
</evidence>
<dbReference type="Gene3D" id="3.30.930.10">
    <property type="entry name" value="Bira Bifunctional Protein, Domain 2"/>
    <property type="match status" value="1"/>
</dbReference>
<dbReference type="PROSITE" id="PS51733">
    <property type="entry name" value="BPL_LPL_CATALYTIC"/>
    <property type="match status" value="1"/>
</dbReference>